<proteinExistence type="predicted"/>
<keyword evidence="2" id="KW-1185">Reference proteome</keyword>
<accession>A0A183BGW7</accession>
<dbReference type="Proteomes" id="UP000272942">
    <property type="component" value="Unassembled WGS sequence"/>
</dbReference>
<evidence type="ECO:0000313" key="3">
    <source>
        <dbReference type="WBParaSite" id="ECPE_0001850201-mRNA-1"/>
    </source>
</evidence>
<reference evidence="1 2" key="2">
    <citation type="submission" date="2018-11" db="EMBL/GenBank/DDBJ databases">
        <authorList>
            <consortium name="Pathogen Informatics"/>
        </authorList>
    </citation>
    <scope>NUCLEOTIDE SEQUENCE [LARGE SCALE GENOMIC DNA]</scope>
    <source>
        <strain evidence="1 2">Egypt</strain>
    </source>
</reference>
<evidence type="ECO:0000313" key="2">
    <source>
        <dbReference type="Proteomes" id="UP000272942"/>
    </source>
</evidence>
<protein>
    <submittedName>
        <fullName evidence="3">Histidine kinase</fullName>
    </submittedName>
</protein>
<dbReference type="EMBL" id="UZAN01078992">
    <property type="protein sequence ID" value="VDP96396.1"/>
    <property type="molecule type" value="Genomic_DNA"/>
</dbReference>
<organism evidence="3">
    <name type="scientific">Echinostoma caproni</name>
    <dbReference type="NCBI Taxonomy" id="27848"/>
    <lineage>
        <taxon>Eukaryota</taxon>
        <taxon>Metazoa</taxon>
        <taxon>Spiralia</taxon>
        <taxon>Lophotrochozoa</taxon>
        <taxon>Platyhelminthes</taxon>
        <taxon>Trematoda</taxon>
        <taxon>Digenea</taxon>
        <taxon>Plagiorchiida</taxon>
        <taxon>Echinostomata</taxon>
        <taxon>Echinostomatoidea</taxon>
        <taxon>Echinostomatidae</taxon>
        <taxon>Echinostoma</taxon>
    </lineage>
</organism>
<sequence>MPVNEVSTTLKDISRSAMSVLMASGEAYELTGATNALLSLLAAVETRWQLFEENGESKLTENPYQDINVQALLELARLVSFTISSFLSVCISV</sequence>
<reference evidence="3" key="1">
    <citation type="submission" date="2016-06" db="UniProtKB">
        <authorList>
            <consortium name="WormBaseParasite"/>
        </authorList>
    </citation>
    <scope>IDENTIFICATION</scope>
</reference>
<evidence type="ECO:0000313" key="1">
    <source>
        <dbReference type="EMBL" id="VDP96396.1"/>
    </source>
</evidence>
<dbReference type="WBParaSite" id="ECPE_0001850201-mRNA-1">
    <property type="protein sequence ID" value="ECPE_0001850201-mRNA-1"/>
    <property type="gene ID" value="ECPE_0001850201"/>
</dbReference>
<dbReference type="AlphaFoldDB" id="A0A183BGW7"/>
<gene>
    <name evidence="1" type="ORF">ECPE_LOCUS18452</name>
</gene>
<name>A0A183BGW7_9TREM</name>